<protein>
    <submittedName>
        <fullName evidence="1">Uncharacterized protein</fullName>
    </submittedName>
</protein>
<organism evidence="1 2">
    <name type="scientific">Rotaria sordida</name>
    <dbReference type="NCBI Taxonomy" id="392033"/>
    <lineage>
        <taxon>Eukaryota</taxon>
        <taxon>Metazoa</taxon>
        <taxon>Spiralia</taxon>
        <taxon>Gnathifera</taxon>
        <taxon>Rotifera</taxon>
        <taxon>Eurotatoria</taxon>
        <taxon>Bdelloidea</taxon>
        <taxon>Philodinida</taxon>
        <taxon>Philodinidae</taxon>
        <taxon>Rotaria</taxon>
    </lineage>
</organism>
<reference evidence="1" key="1">
    <citation type="submission" date="2021-02" db="EMBL/GenBank/DDBJ databases">
        <authorList>
            <person name="Nowell W R."/>
        </authorList>
    </citation>
    <scope>NUCLEOTIDE SEQUENCE</scope>
</reference>
<evidence type="ECO:0000313" key="1">
    <source>
        <dbReference type="EMBL" id="CAF4331884.1"/>
    </source>
</evidence>
<name>A0A820JWI4_9BILA</name>
<proteinExistence type="predicted"/>
<sequence>MSCSSLQVIPSLSPLLQEQQQQSNIIQQMPVRSSLTLVSLPNISRISTVLLCEAKIWQDPDFELFWEMEPMMKSYAETAGGRTTFL</sequence>
<dbReference type="EMBL" id="CAJOBD010044766">
    <property type="protein sequence ID" value="CAF4331884.1"/>
    <property type="molecule type" value="Genomic_DNA"/>
</dbReference>
<accession>A0A820JWI4</accession>
<evidence type="ECO:0000313" key="2">
    <source>
        <dbReference type="Proteomes" id="UP000663836"/>
    </source>
</evidence>
<comment type="caution">
    <text evidence="1">The sequence shown here is derived from an EMBL/GenBank/DDBJ whole genome shotgun (WGS) entry which is preliminary data.</text>
</comment>
<dbReference type="Proteomes" id="UP000663836">
    <property type="component" value="Unassembled WGS sequence"/>
</dbReference>
<feature type="non-terminal residue" evidence="1">
    <location>
        <position position="86"/>
    </location>
</feature>
<gene>
    <name evidence="1" type="ORF">JBS370_LOCUS41343</name>
</gene>
<dbReference type="AlphaFoldDB" id="A0A820JWI4"/>